<dbReference type="AlphaFoldDB" id="A0A0K2USE4"/>
<proteinExistence type="predicted"/>
<protein>
    <submittedName>
        <fullName evidence="1">Uncharacterized protein</fullName>
    </submittedName>
</protein>
<name>A0A0K2USE4_LEPSM</name>
<sequence length="19" mass="2180">MMFSCLRLEALYSTTGEKV</sequence>
<reference evidence="1" key="1">
    <citation type="submission" date="2014-05" db="EMBL/GenBank/DDBJ databases">
        <authorList>
            <person name="Chronopoulou M."/>
        </authorList>
    </citation>
    <scope>NUCLEOTIDE SEQUENCE</scope>
    <source>
        <tissue evidence="1">Whole organism</tissue>
    </source>
</reference>
<accession>A0A0K2USE4</accession>
<organism evidence="1">
    <name type="scientific">Lepeophtheirus salmonis</name>
    <name type="common">Salmon louse</name>
    <name type="synonym">Caligus salmonis</name>
    <dbReference type="NCBI Taxonomy" id="72036"/>
    <lineage>
        <taxon>Eukaryota</taxon>
        <taxon>Metazoa</taxon>
        <taxon>Ecdysozoa</taxon>
        <taxon>Arthropoda</taxon>
        <taxon>Crustacea</taxon>
        <taxon>Multicrustacea</taxon>
        <taxon>Hexanauplia</taxon>
        <taxon>Copepoda</taxon>
        <taxon>Siphonostomatoida</taxon>
        <taxon>Caligidae</taxon>
        <taxon>Lepeophtheirus</taxon>
    </lineage>
</organism>
<evidence type="ECO:0000313" key="1">
    <source>
        <dbReference type="EMBL" id="CDW40960.1"/>
    </source>
</evidence>
<dbReference type="EMBL" id="HACA01023599">
    <property type="protein sequence ID" value="CDW40960.1"/>
    <property type="molecule type" value="Transcribed_RNA"/>
</dbReference>